<feature type="region of interest" description="Disordered" evidence="16">
    <location>
        <begin position="565"/>
        <end position="626"/>
    </location>
</feature>
<feature type="region of interest" description="Disordered" evidence="16">
    <location>
        <begin position="473"/>
        <end position="552"/>
    </location>
</feature>
<comment type="similarity">
    <text evidence="2">Belongs to the SNF2/RAD54 helicase family. SWR1 subfamily.</text>
</comment>
<feature type="compositionally biased region" description="Polar residues" evidence="16">
    <location>
        <begin position="233"/>
        <end position="253"/>
    </location>
</feature>
<dbReference type="GO" id="GO:0005524">
    <property type="term" value="F:ATP binding"/>
    <property type="evidence" value="ECO:0007669"/>
    <property type="project" value="UniProtKB-KW"/>
</dbReference>
<evidence type="ECO:0000256" key="1">
    <source>
        <dbReference type="ARBA" id="ARBA00004123"/>
    </source>
</evidence>
<feature type="region of interest" description="Disordered" evidence="16">
    <location>
        <begin position="1"/>
        <end position="257"/>
    </location>
</feature>
<feature type="compositionally biased region" description="Polar residues" evidence="16">
    <location>
        <begin position="678"/>
        <end position="689"/>
    </location>
</feature>
<feature type="compositionally biased region" description="Basic and acidic residues" evidence="16">
    <location>
        <begin position="690"/>
        <end position="703"/>
    </location>
</feature>
<keyword evidence="11" id="KW-0238">DNA-binding</keyword>
<dbReference type="GO" id="GO:0003677">
    <property type="term" value="F:DNA binding"/>
    <property type="evidence" value="ECO:0007669"/>
    <property type="project" value="UniProtKB-KW"/>
</dbReference>
<keyword evidence="5" id="KW-0547">Nucleotide-binding</keyword>
<dbReference type="SUPFAM" id="SSF52540">
    <property type="entry name" value="P-loop containing nucleoside triphosphate hydrolases"/>
    <property type="match status" value="2"/>
</dbReference>
<evidence type="ECO:0000256" key="6">
    <source>
        <dbReference type="ARBA" id="ARBA00022801"/>
    </source>
</evidence>
<proteinExistence type="inferred from homology"/>
<dbReference type="InterPro" id="IPR014012">
    <property type="entry name" value="HSA_dom"/>
</dbReference>
<feature type="region of interest" description="Disordered" evidence="16">
    <location>
        <begin position="1680"/>
        <end position="1704"/>
    </location>
</feature>
<name>A0A6A6H1C3_VIRVR</name>
<dbReference type="GO" id="GO:0006338">
    <property type="term" value="P:chromatin remodeling"/>
    <property type="evidence" value="ECO:0007669"/>
    <property type="project" value="TreeGrafter"/>
</dbReference>
<dbReference type="EC" id="3.6.4.12" evidence="4"/>
<evidence type="ECO:0000256" key="12">
    <source>
        <dbReference type="ARBA" id="ARBA00023159"/>
    </source>
</evidence>
<dbReference type="PROSITE" id="PS51192">
    <property type="entry name" value="HELICASE_ATP_BIND_1"/>
    <property type="match status" value="1"/>
</dbReference>
<dbReference type="InterPro" id="IPR000330">
    <property type="entry name" value="SNF2_N"/>
</dbReference>
<evidence type="ECO:0000256" key="3">
    <source>
        <dbReference type="ARBA" id="ARBA00011826"/>
    </source>
</evidence>
<feature type="compositionally biased region" description="Basic and acidic residues" evidence="16">
    <location>
        <begin position="199"/>
        <end position="216"/>
    </location>
</feature>
<comment type="subunit">
    <text evidence="3">Component of the SWR1 chromatin-remodeling complex.</text>
</comment>
<evidence type="ECO:0000256" key="13">
    <source>
        <dbReference type="ARBA" id="ARBA00023163"/>
    </source>
</evidence>
<evidence type="ECO:0000256" key="9">
    <source>
        <dbReference type="ARBA" id="ARBA00022853"/>
    </source>
</evidence>
<evidence type="ECO:0000259" key="17">
    <source>
        <dbReference type="PROSITE" id="PS51192"/>
    </source>
</evidence>
<dbReference type="FunFam" id="3.40.50.300:FF:000655">
    <property type="entry name" value="Protein PHOTOPERIOD-INDEPENDENT EARLY FLOWERING 1"/>
    <property type="match status" value="1"/>
</dbReference>
<dbReference type="OrthoDB" id="372624at2759"/>
<feature type="compositionally biased region" description="Polar residues" evidence="16">
    <location>
        <begin position="34"/>
        <end position="49"/>
    </location>
</feature>
<feature type="compositionally biased region" description="Acidic residues" evidence="16">
    <location>
        <begin position="481"/>
        <end position="502"/>
    </location>
</feature>
<dbReference type="Gene3D" id="3.40.50.300">
    <property type="entry name" value="P-loop containing nucleotide triphosphate hydrolases"/>
    <property type="match status" value="1"/>
</dbReference>
<reference evidence="20" key="1">
    <citation type="journal article" date="2020" name="Stud. Mycol.">
        <title>101 Dothideomycetes genomes: a test case for predicting lifestyles and emergence of pathogens.</title>
        <authorList>
            <person name="Haridas S."/>
            <person name="Albert R."/>
            <person name="Binder M."/>
            <person name="Bloem J."/>
            <person name="Labutti K."/>
            <person name="Salamov A."/>
            <person name="Andreopoulos B."/>
            <person name="Baker S."/>
            <person name="Barry K."/>
            <person name="Bills G."/>
            <person name="Bluhm B."/>
            <person name="Cannon C."/>
            <person name="Castanera R."/>
            <person name="Culley D."/>
            <person name="Daum C."/>
            <person name="Ezra D."/>
            <person name="Gonzalez J."/>
            <person name="Henrissat B."/>
            <person name="Kuo A."/>
            <person name="Liang C."/>
            <person name="Lipzen A."/>
            <person name="Lutzoni F."/>
            <person name="Magnuson J."/>
            <person name="Mondo S."/>
            <person name="Nolan M."/>
            <person name="Ohm R."/>
            <person name="Pangilinan J."/>
            <person name="Park H.-J."/>
            <person name="Ramirez L."/>
            <person name="Alfaro M."/>
            <person name="Sun H."/>
            <person name="Tritt A."/>
            <person name="Yoshinaga Y."/>
            <person name="Zwiers L.-H."/>
            <person name="Turgeon B."/>
            <person name="Goodwin S."/>
            <person name="Spatafora J."/>
            <person name="Crous P."/>
            <person name="Grigoriev I."/>
        </authorList>
    </citation>
    <scope>NUCLEOTIDE SEQUENCE</scope>
    <source>
        <strain evidence="20">Tuck. ex Michener</strain>
    </source>
</reference>
<evidence type="ECO:0000256" key="10">
    <source>
        <dbReference type="ARBA" id="ARBA00023015"/>
    </source>
</evidence>
<keyword evidence="8" id="KW-0067">ATP-binding</keyword>
<evidence type="ECO:0000256" key="11">
    <source>
        <dbReference type="ARBA" id="ARBA00023125"/>
    </source>
</evidence>
<evidence type="ECO:0000256" key="16">
    <source>
        <dbReference type="SAM" id="MobiDB-lite"/>
    </source>
</evidence>
<dbReference type="InterPro" id="IPR002464">
    <property type="entry name" value="DNA/RNA_helicase_DEAH_CS"/>
</dbReference>
<gene>
    <name evidence="20" type="ORF">EV356DRAFT_506722</name>
</gene>
<evidence type="ECO:0000313" key="21">
    <source>
        <dbReference type="Proteomes" id="UP000800092"/>
    </source>
</evidence>
<dbReference type="GO" id="GO:0016887">
    <property type="term" value="F:ATP hydrolysis activity"/>
    <property type="evidence" value="ECO:0007669"/>
    <property type="project" value="TreeGrafter"/>
</dbReference>
<dbReference type="FunFam" id="3.40.50.10810:FF:000005">
    <property type="entry name" value="Photoperiod-independent early flowering 1"/>
    <property type="match status" value="1"/>
</dbReference>
<evidence type="ECO:0000313" key="20">
    <source>
        <dbReference type="EMBL" id="KAF2231679.1"/>
    </source>
</evidence>
<dbReference type="PANTHER" id="PTHR45685">
    <property type="entry name" value="HELICASE SRCAP-RELATED"/>
    <property type="match status" value="1"/>
</dbReference>
<dbReference type="InterPro" id="IPR014001">
    <property type="entry name" value="Helicase_ATP-bd"/>
</dbReference>
<evidence type="ECO:0000256" key="2">
    <source>
        <dbReference type="ARBA" id="ARBA00009220"/>
    </source>
</evidence>
<evidence type="ECO:0000256" key="7">
    <source>
        <dbReference type="ARBA" id="ARBA00022806"/>
    </source>
</evidence>
<dbReference type="Pfam" id="PF00176">
    <property type="entry name" value="SNF2-rel_dom"/>
    <property type="match status" value="1"/>
</dbReference>
<dbReference type="Proteomes" id="UP000800092">
    <property type="component" value="Unassembled WGS sequence"/>
</dbReference>
<dbReference type="EMBL" id="ML991824">
    <property type="protein sequence ID" value="KAF2231679.1"/>
    <property type="molecule type" value="Genomic_DNA"/>
</dbReference>
<dbReference type="SMART" id="SM00490">
    <property type="entry name" value="HELICc"/>
    <property type="match status" value="1"/>
</dbReference>
<evidence type="ECO:0000256" key="5">
    <source>
        <dbReference type="ARBA" id="ARBA00022741"/>
    </source>
</evidence>
<dbReference type="SMART" id="SM00487">
    <property type="entry name" value="DEXDc"/>
    <property type="match status" value="1"/>
</dbReference>
<feature type="domain" description="Helicase C-terminal" evidence="18">
    <location>
        <begin position="1457"/>
        <end position="1607"/>
    </location>
</feature>
<dbReference type="GO" id="GO:0003678">
    <property type="term" value="F:DNA helicase activity"/>
    <property type="evidence" value="ECO:0007669"/>
    <property type="project" value="UniProtKB-EC"/>
</dbReference>
<evidence type="ECO:0000256" key="4">
    <source>
        <dbReference type="ARBA" id="ARBA00012551"/>
    </source>
</evidence>
<comment type="subcellular location">
    <subcellularLocation>
        <location evidence="1">Nucleus</location>
    </subcellularLocation>
</comment>
<dbReference type="PROSITE" id="PS00690">
    <property type="entry name" value="DEAH_ATP_HELICASE"/>
    <property type="match status" value="1"/>
</dbReference>
<dbReference type="Pfam" id="PF00271">
    <property type="entry name" value="Helicase_C"/>
    <property type="match status" value="1"/>
</dbReference>
<dbReference type="PROSITE" id="PS51204">
    <property type="entry name" value="HSA"/>
    <property type="match status" value="1"/>
</dbReference>
<dbReference type="InterPro" id="IPR027417">
    <property type="entry name" value="P-loop_NTPase"/>
</dbReference>
<feature type="domain" description="Helicase ATP-binding" evidence="17">
    <location>
        <begin position="888"/>
        <end position="1053"/>
    </location>
</feature>
<keyword evidence="10" id="KW-0805">Transcription regulation</keyword>
<keyword evidence="21" id="KW-1185">Reference proteome</keyword>
<feature type="compositionally biased region" description="Low complexity" evidence="16">
    <location>
        <begin position="823"/>
        <end position="838"/>
    </location>
</feature>
<feature type="domain" description="HSA" evidence="19">
    <location>
        <begin position="348"/>
        <end position="422"/>
    </location>
</feature>
<feature type="region of interest" description="Disordered" evidence="16">
    <location>
        <begin position="823"/>
        <end position="862"/>
    </location>
</feature>
<dbReference type="PROSITE" id="PS51194">
    <property type="entry name" value="HELICASE_CTER"/>
    <property type="match status" value="1"/>
</dbReference>
<keyword evidence="6" id="KW-0378">Hydrolase</keyword>
<dbReference type="GO" id="GO:0000812">
    <property type="term" value="C:Swr1 complex"/>
    <property type="evidence" value="ECO:0007669"/>
    <property type="project" value="TreeGrafter"/>
</dbReference>
<feature type="compositionally biased region" description="Basic and acidic residues" evidence="16">
    <location>
        <begin position="1"/>
        <end position="13"/>
    </location>
</feature>
<dbReference type="InterPro" id="IPR049730">
    <property type="entry name" value="SNF2/RAD54-like_C"/>
</dbReference>
<keyword evidence="12" id="KW-0010">Activator</keyword>
<evidence type="ECO:0000256" key="15">
    <source>
        <dbReference type="ARBA" id="ARBA00047995"/>
    </source>
</evidence>
<feature type="compositionally biased region" description="Acidic residues" evidence="16">
    <location>
        <begin position="576"/>
        <end position="626"/>
    </location>
</feature>
<evidence type="ECO:0000259" key="18">
    <source>
        <dbReference type="PROSITE" id="PS51194"/>
    </source>
</evidence>
<dbReference type="InterPro" id="IPR001650">
    <property type="entry name" value="Helicase_C-like"/>
</dbReference>
<evidence type="ECO:0000256" key="14">
    <source>
        <dbReference type="ARBA" id="ARBA00023242"/>
    </source>
</evidence>
<feature type="compositionally biased region" description="Polar residues" evidence="16">
    <location>
        <begin position="126"/>
        <end position="149"/>
    </location>
</feature>
<feature type="compositionally biased region" description="Acidic residues" evidence="16">
    <location>
        <begin position="541"/>
        <end position="551"/>
    </location>
</feature>
<feature type="compositionally biased region" description="Polar residues" evidence="16">
    <location>
        <begin position="157"/>
        <end position="172"/>
    </location>
</feature>
<keyword evidence="14" id="KW-0539">Nucleus</keyword>
<dbReference type="Gene3D" id="1.20.120.850">
    <property type="entry name" value="SWI2/SNF2 ATPases, N-terminal domain"/>
    <property type="match status" value="1"/>
</dbReference>
<evidence type="ECO:0000256" key="8">
    <source>
        <dbReference type="ARBA" id="ARBA00022840"/>
    </source>
</evidence>
<sequence length="1763" mass="197594">MNGGDRPEGDSNHDLNPPTTDEAQDRATTDHLISDTTETAIISSENGQNGLVEPSQPELAASQIKKRKLFESDDRPRSASRAVSPPWKKVAAEGPSSFVEDGRRKSSRVNVVPIDLQPQGKKRQTRLAQQKSVAEKLQQQQRSGSKQNPQPNPAVRNATSKGPLSAGTSPATVASPAKRGSTYPDPKRSHANSSSPVKVRSDGQEDRRFKRARVERAPSPTPAPRRLSGRVAKQQNNSNISNTLAGPSNTSVKPVSPPQVYRLRLKIRTPAVPILHPGGMPPRKKYETLEDWLQATTKTGHDPEDAWIGDEKAMERWVKREAKSRLDILEAAQPGGLLSKEKCSVYAPEAQDEPVRRSGHFDYVIAHAVNFQALLKKERREHKAAAKRLAYAAAAVWKAKQPKTEEEIIQEQRSVNLLIYKQLMRDLQQKWLLVASEINKERRLRWEEEQQKLANENLDQILDHSTKLLDHRRLRNVSGSSDEDDMTESGEDEQSEDNDDIDNEKSGEAEWQAIPDDTTSPRQRKPGELGTYGKAVSLDNDNVDEEEDDQLSAEQLRRKYAKLLESSKSLRQTVEPEVESSEHEDGEVGEVEVEDGVEDQDSSDEDVVGYNDNEEDGRDDDGAESDVDIEATLEGRPVLDQEPTIEQLAGATNVIEDVGKKDPGLSSSAQIVIDPMKNPQTARSVAKSSARNDDIDKYEMRDIELEDVDETMLDDSDESTDMDDDEDMSSDEEEDSEEESSEEDEDEDVGTSKGLLGFLSKKELNAATTGGTEERLEEAAELPLEKRKHSLQAFASGAGMQMNGVHHEIHSDDIQQVDMISAEATSPASPATSATAKPSEVDSASSVVPSAESKRQSLEPATKVLTKPSSLLRGTLREYQHEGLDWLAKLYAARTNGILADEMGLGKTIQAISLLAHLATEYEIWGPHLVVVPTSVMLNWEVEFKKFLPGFKILVYYGTAEERKAKRQGWSDPNRYNVVITSYQLILQDHQAFRIRSWHYLILDEAHNIKNFNSQRWQVLLKFKSRARLLLTGTPLQNNLTELWSLLWFITPGGAGMSTLDEFSRNFKLPAEQIFDKGNSILDSRAKEVVGKLHHMLRPYLLRRLKSEVEKQMPAKYEHVVYCRLSKRQRQLYDGFMSRADTKQTLASGNYMSIINCLMSLRKVCNHPDLFETRQIVTSFAMPKSVVASYEIKELMVRKRLLDADHLEKVDVQLFGSESLARIDAFRTQFLSAAKTLQDLAGRQEKRLTKSQKGNDSATESALFHVNAVARKSRLSHLQHCARVSYDRIKKIPLQGTDLTTIFTFKRSHLPDKFAAPRSGRLNTPGSFGISSFRFQGSRSFKAAEFAKASRHRVRPEPKRTLTERYLNSCQLLDDLMPTLDRRAQEMESTIQKFGCITPSVVANDLLPLVLGRHGAQTAANLNTVKKSDPFHEARIRMSIAFPDKRLLQYDCGKLQQLDKLLRKLQAEGHRALIFTQMTRVLDILEQFLNIHGHRYLRLDGSTRIELRQALTERFNSDERILAFILSSRSGGLGINLTGADTVIFYDLDWNPAMDKQCQDRCHRIGQTRDVHIYRFVSEYTIEANILRKSNQKRMLDNVVIQEGEFNTDYFNKLGYRDVLDDGAAAIGEDDEAGAAMDKVFGGGEATVGKVLESVEDTEDVQAAQNAKKEEVQTDVADFAESGPGTQAKSTPKSSVPPTPGDAIHQAEEAGDVQDGRLAEDEVPHVDTYMLRFVDWELSNIPVAHPVNKPKKKGKEYKVRTKG</sequence>
<dbReference type="PANTHER" id="PTHR45685:SF1">
    <property type="entry name" value="HELICASE SRCAP"/>
    <property type="match status" value="1"/>
</dbReference>
<dbReference type="Gene3D" id="3.40.50.10810">
    <property type="entry name" value="Tandem AAA-ATPase domain"/>
    <property type="match status" value="1"/>
</dbReference>
<comment type="catalytic activity">
    <reaction evidence="15">
        <text>ATP + H2O = ADP + phosphate + H(+)</text>
        <dbReference type="Rhea" id="RHEA:13065"/>
        <dbReference type="ChEBI" id="CHEBI:15377"/>
        <dbReference type="ChEBI" id="CHEBI:15378"/>
        <dbReference type="ChEBI" id="CHEBI:30616"/>
        <dbReference type="ChEBI" id="CHEBI:43474"/>
        <dbReference type="ChEBI" id="CHEBI:456216"/>
        <dbReference type="EC" id="3.6.4.12"/>
    </reaction>
</comment>
<accession>A0A6A6H1C3</accession>
<protein>
    <recommendedName>
        <fullName evidence="4">DNA helicase</fullName>
        <ecNumber evidence="4">3.6.4.12</ecNumber>
    </recommendedName>
</protein>
<organism evidence="20 21">
    <name type="scientific">Viridothelium virens</name>
    <name type="common">Speckled blister lichen</name>
    <name type="synonym">Trypethelium virens</name>
    <dbReference type="NCBI Taxonomy" id="1048519"/>
    <lineage>
        <taxon>Eukaryota</taxon>
        <taxon>Fungi</taxon>
        <taxon>Dikarya</taxon>
        <taxon>Ascomycota</taxon>
        <taxon>Pezizomycotina</taxon>
        <taxon>Dothideomycetes</taxon>
        <taxon>Dothideomycetes incertae sedis</taxon>
        <taxon>Trypetheliales</taxon>
        <taxon>Trypetheliaceae</taxon>
        <taxon>Viridothelium</taxon>
    </lineage>
</organism>
<dbReference type="GO" id="GO:0042393">
    <property type="term" value="F:histone binding"/>
    <property type="evidence" value="ECO:0007669"/>
    <property type="project" value="TreeGrafter"/>
</dbReference>
<feature type="compositionally biased region" description="Acidic residues" evidence="16">
    <location>
        <begin position="704"/>
        <end position="749"/>
    </location>
</feature>
<feature type="compositionally biased region" description="Basic and acidic residues" evidence="16">
    <location>
        <begin position="23"/>
        <end position="33"/>
    </location>
</feature>
<evidence type="ECO:0000259" key="19">
    <source>
        <dbReference type="PROSITE" id="PS51204"/>
    </source>
</evidence>
<dbReference type="Pfam" id="PF07529">
    <property type="entry name" value="HSA"/>
    <property type="match status" value="1"/>
</dbReference>
<dbReference type="InterPro" id="IPR050520">
    <property type="entry name" value="INO80/SWR1_helicase"/>
</dbReference>
<keyword evidence="7" id="KW-0347">Helicase</keyword>
<keyword evidence="13" id="KW-0804">Transcription</keyword>
<dbReference type="InterPro" id="IPR038718">
    <property type="entry name" value="SNF2-like_sf"/>
</dbReference>
<feature type="region of interest" description="Disordered" evidence="16">
    <location>
        <begin position="650"/>
        <end position="784"/>
    </location>
</feature>
<dbReference type="CDD" id="cd18793">
    <property type="entry name" value="SF2_C_SNF"/>
    <property type="match status" value="1"/>
</dbReference>
<keyword evidence="9" id="KW-0156">Chromatin regulator</keyword>